<gene>
    <name evidence="5" type="ORF">D6D85_05055</name>
</gene>
<keyword evidence="3" id="KW-0233">DNA recombination</keyword>
<dbReference type="GO" id="GO:0015074">
    <property type="term" value="P:DNA integration"/>
    <property type="evidence" value="ECO:0007669"/>
    <property type="project" value="UniProtKB-KW"/>
</dbReference>
<dbReference type="Gene3D" id="1.10.150.130">
    <property type="match status" value="1"/>
</dbReference>
<name>A0A3R9PGR6_9CREN</name>
<feature type="domain" description="Tyr recombinase" evidence="4">
    <location>
        <begin position="185"/>
        <end position="355"/>
    </location>
</feature>
<evidence type="ECO:0000313" key="6">
    <source>
        <dbReference type="Proteomes" id="UP000277582"/>
    </source>
</evidence>
<dbReference type="AlphaFoldDB" id="A0A3R9PGR6"/>
<comment type="caution">
    <text evidence="5">The sequence shown here is derived from an EMBL/GenBank/DDBJ whole genome shotgun (WGS) entry which is preliminary data.</text>
</comment>
<dbReference type="EMBL" id="RCOS01000064">
    <property type="protein sequence ID" value="RSN76001.1"/>
    <property type="molecule type" value="Genomic_DNA"/>
</dbReference>
<dbReference type="Pfam" id="PF00589">
    <property type="entry name" value="Phage_integrase"/>
    <property type="match status" value="1"/>
</dbReference>
<accession>A0A3R9PGR6</accession>
<sequence>MYASQYNEDEFRRWIMEKYSSTYYANVVSRFFSRYSVLTKENVDLFLLRADVGERTKKNLRCAFNAYRKFLIEKGLLQPEIKQRDREIESMVEEIGRRMLGLYALHTVKQTKEHARRWLYFLKSIGKSPQEADRRDAELFLSKIKEERGAKRSTIASYVGNLRRFCAMFNLPNPFLGIKVKRERPLPRFLEKEDIEKVKKAAREMGEREYALICVLYSSGIRIGEAANLTWGDVDLRGRKLLINVGKTGEGRIAFINEEAALALGRWKLKTRWGNKGDRVFLVKNPYRLTYLVRKIGEKAGVKVTPHMLRHSLGTYLVREGVELRAVQEILGHKYIGNTQIYTRITQEDVERMYRKVMDQAKS</sequence>
<dbReference type="Proteomes" id="UP000277582">
    <property type="component" value="Unassembled WGS sequence"/>
</dbReference>
<reference evidence="5 6" key="1">
    <citation type="submission" date="2018-10" db="EMBL/GenBank/DDBJ databases">
        <title>Co-occurring genomic capacity for anaerobic methane metabolism and dissimilatory sulfite reduction discovered in the Korarchaeota.</title>
        <authorList>
            <person name="Mckay L.J."/>
            <person name="Dlakic M."/>
            <person name="Fields M.W."/>
            <person name="Delmont T.O."/>
            <person name="Eren A.M."/>
            <person name="Jay Z.J."/>
            <person name="Klingelsmith K.B."/>
            <person name="Rusch D.B."/>
            <person name="Inskeep W.P."/>
        </authorList>
    </citation>
    <scope>NUCLEOTIDE SEQUENCE [LARGE SCALE GENOMIC DNA]</scope>
    <source>
        <strain evidence="5 6">MDKW</strain>
    </source>
</reference>
<evidence type="ECO:0000313" key="5">
    <source>
        <dbReference type="EMBL" id="RSN76001.1"/>
    </source>
</evidence>
<dbReference type="InterPro" id="IPR050090">
    <property type="entry name" value="Tyrosine_recombinase_XerCD"/>
</dbReference>
<evidence type="ECO:0000256" key="1">
    <source>
        <dbReference type="ARBA" id="ARBA00022908"/>
    </source>
</evidence>
<dbReference type="SUPFAM" id="SSF56349">
    <property type="entry name" value="DNA breaking-rejoining enzymes"/>
    <property type="match status" value="1"/>
</dbReference>
<dbReference type="InterPro" id="IPR011010">
    <property type="entry name" value="DNA_brk_join_enz"/>
</dbReference>
<dbReference type="PANTHER" id="PTHR30349:SF41">
    <property type="entry name" value="INTEGRASE_RECOMBINASE PROTEIN MJ0367-RELATED"/>
    <property type="match status" value="1"/>
</dbReference>
<evidence type="ECO:0000256" key="3">
    <source>
        <dbReference type="ARBA" id="ARBA00023172"/>
    </source>
</evidence>
<dbReference type="OrthoDB" id="142231at2157"/>
<evidence type="ECO:0000256" key="2">
    <source>
        <dbReference type="ARBA" id="ARBA00023125"/>
    </source>
</evidence>
<dbReference type="InterPro" id="IPR010998">
    <property type="entry name" value="Integrase_recombinase_N"/>
</dbReference>
<proteinExistence type="predicted"/>
<dbReference type="PANTHER" id="PTHR30349">
    <property type="entry name" value="PHAGE INTEGRASE-RELATED"/>
    <property type="match status" value="1"/>
</dbReference>
<dbReference type="GO" id="GO:0003677">
    <property type="term" value="F:DNA binding"/>
    <property type="evidence" value="ECO:0007669"/>
    <property type="project" value="UniProtKB-KW"/>
</dbReference>
<dbReference type="Gene3D" id="1.10.443.10">
    <property type="entry name" value="Intergrase catalytic core"/>
    <property type="match status" value="1"/>
</dbReference>
<keyword evidence="1" id="KW-0229">DNA integration</keyword>
<dbReference type="InterPro" id="IPR002104">
    <property type="entry name" value="Integrase_catalytic"/>
</dbReference>
<evidence type="ECO:0000259" key="4">
    <source>
        <dbReference type="PROSITE" id="PS51898"/>
    </source>
</evidence>
<dbReference type="PROSITE" id="PS51898">
    <property type="entry name" value="TYR_RECOMBINASE"/>
    <property type="match status" value="1"/>
</dbReference>
<dbReference type="InterPro" id="IPR013762">
    <property type="entry name" value="Integrase-like_cat_sf"/>
</dbReference>
<keyword evidence="2" id="KW-0238">DNA-binding</keyword>
<organism evidence="5 6">
    <name type="scientific">Candidatus Methanodesulfokora washburnensis</name>
    <dbReference type="NCBI Taxonomy" id="2478471"/>
    <lineage>
        <taxon>Archaea</taxon>
        <taxon>Thermoproteota</taxon>
        <taxon>Candidatus Korarchaeia</taxon>
        <taxon>Candidatus Korarchaeia incertae sedis</taxon>
        <taxon>Candidatus Methanodesulfokora</taxon>
    </lineage>
</organism>
<protein>
    <recommendedName>
        <fullName evidence="4">Tyr recombinase domain-containing protein</fullName>
    </recommendedName>
</protein>
<keyword evidence="6" id="KW-1185">Reference proteome</keyword>
<dbReference type="RefSeq" id="WP_125670945.1">
    <property type="nucleotide sequence ID" value="NZ_RCOS01000064.1"/>
</dbReference>
<dbReference type="GO" id="GO:0006310">
    <property type="term" value="P:DNA recombination"/>
    <property type="evidence" value="ECO:0007669"/>
    <property type="project" value="UniProtKB-KW"/>
</dbReference>